<dbReference type="Gene3D" id="2.60.40.10">
    <property type="entry name" value="Immunoglobulins"/>
    <property type="match status" value="1"/>
</dbReference>
<feature type="active site" description="Proton donor" evidence="8">
    <location>
        <position position="376"/>
    </location>
</feature>
<reference evidence="10" key="1">
    <citation type="submission" date="2020-10" db="EMBL/GenBank/DDBJ databases">
        <authorList>
            <person name="Gilroy R."/>
        </authorList>
    </citation>
    <scope>NUCLEOTIDE SEQUENCE</scope>
    <source>
        <strain evidence="10">B1-20833</strain>
    </source>
</reference>
<dbReference type="FunFam" id="3.20.20.80:FF:000001">
    <property type="entry name" value="1,4-alpha-glucan branching enzyme"/>
    <property type="match status" value="1"/>
</dbReference>
<gene>
    <name evidence="10" type="ORF">IAC06_08825</name>
</gene>
<dbReference type="GO" id="GO:0043169">
    <property type="term" value="F:cation binding"/>
    <property type="evidence" value="ECO:0007669"/>
    <property type="project" value="InterPro"/>
</dbReference>
<evidence type="ECO:0000256" key="1">
    <source>
        <dbReference type="ARBA" id="ARBA00000826"/>
    </source>
</evidence>
<dbReference type="SUPFAM" id="SSF51011">
    <property type="entry name" value="Glycosyl hydrolase domain"/>
    <property type="match status" value="1"/>
</dbReference>
<accession>A0A9D9F0S5</accession>
<organism evidence="10 11">
    <name type="scientific">Candidatus Cryptobacteroides intestinavium</name>
    <dbReference type="NCBI Taxonomy" id="2840766"/>
    <lineage>
        <taxon>Bacteria</taxon>
        <taxon>Pseudomonadati</taxon>
        <taxon>Bacteroidota</taxon>
        <taxon>Bacteroidia</taxon>
        <taxon>Bacteroidales</taxon>
        <taxon>Candidatus Cryptobacteroides</taxon>
    </lineage>
</organism>
<dbReference type="CDD" id="cd11321">
    <property type="entry name" value="AmyAc_bac_euk_BE"/>
    <property type="match status" value="1"/>
</dbReference>
<evidence type="ECO:0000256" key="3">
    <source>
        <dbReference type="ARBA" id="ARBA00009000"/>
    </source>
</evidence>
<dbReference type="GO" id="GO:0003844">
    <property type="term" value="F:1,4-alpha-glucan branching enzyme activity"/>
    <property type="evidence" value="ECO:0007669"/>
    <property type="project" value="UniProtKB-EC"/>
</dbReference>
<dbReference type="EMBL" id="JADIMI010000083">
    <property type="protein sequence ID" value="MBO8452964.1"/>
    <property type="molecule type" value="Genomic_DNA"/>
</dbReference>
<dbReference type="GO" id="GO:0005978">
    <property type="term" value="P:glycogen biosynthetic process"/>
    <property type="evidence" value="ECO:0007669"/>
    <property type="project" value="InterPro"/>
</dbReference>
<feature type="domain" description="Glycosyl hydrolase family 13 catalytic" evidence="9">
    <location>
        <begin position="178"/>
        <end position="547"/>
    </location>
</feature>
<evidence type="ECO:0000313" key="11">
    <source>
        <dbReference type="Proteomes" id="UP000823661"/>
    </source>
</evidence>
<sequence>MIYDGDSWLLPYREAIDARHRHILEEKERLSVDGSLSRGINNHLYYGLHHNADGDWVFREWAPDAMKIYIIGDFNNWKRTEAYAMHPVGNGNWEIVIPAMFLAHGTLYKLYIEWPGGGGERLPAYVTRAVQDPETKAFCAQVWDPGKPYRWRHRRPGKRQHPLIYECHIGMSSEKEKVATFDEFRRDVLPHIKDLGYDTIQIMALQEHPYYGSFGYQVSNFFALSSRFGTPEEFKHLVDEAHGMGIAVVMDIVHSHSVDNEAEGLGMFDGREDLYFYKGPQGHHPAWGSRCFDYGKDETKYFLLSNCKFWLEEYHLDGFRFDGVTSMLYWNHGLGTDFVGYDVYFNKGVDENAVTYLALANMLVKEIDPDAFTIAEDVSGMAGLAAPFEAGGIGFDFRMSMGVADNWIKWIKELPDEKWSMGEMWWQLTNKRADEKTISYSECHDQAMVGDKTIIFRLMDKEMYTSMNMESRSPVVDRGIALHKMIRLVTMATAGDGYLTFMGNEFGHPEWIDFPREGNGWSYKYARRQWSLMEPDYLRYRYLNNFDRAMISLCKDEGLLSGKPELLVQDEEKKILIFKRINCIFAFNFNPSSSFSDYAFAAPAGKYSLILDTDEKEFDGFDRLGRGETHFTVHTKSKNGNRTFDDSLILYLPSRCALVLKKLD</sequence>
<dbReference type="Proteomes" id="UP000823661">
    <property type="component" value="Unassembled WGS sequence"/>
</dbReference>
<dbReference type="InterPro" id="IPR037439">
    <property type="entry name" value="Branching_enzy"/>
</dbReference>
<comment type="function">
    <text evidence="2">Catalyzes the formation of the alpha-1,6-glucosidic linkages in glycogen by scission of a 1,4-alpha-linked oligosaccharide from growing alpha-1,4-glucan chains and the subsequent attachment of the oligosaccharide to the alpha-1,6 position.</text>
</comment>
<dbReference type="InterPro" id="IPR004193">
    <property type="entry name" value="Glyco_hydro_13_N"/>
</dbReference>
<protein>
    <recommendedName>
        <fullName evidence="4">1,4-alpha-glucan branching enzyme</fullName>
        <ecNumber evidence="4">2.4.1.18</ecNumber>
    </recommendedName>
</protein>
<dbReference type="EC" id="2.4.1.18" evidence="4"/>
<dbReference type="Gene3D" id="2.60.40.1180">
    <property type="entry name" value="Golgi alpha-mannosidase II"/>
    <property type="match status" value="1"/>
</dbReference>
<dbReference type="GO" id="GO:0005737">
    <property type="term" value="C:cytoplasm"/>
    <property type="evidence" value="ECO:0007669"/>
    <property type="project" value="TreeGrafter"/>
</dbReference>
<dbReference type="InterPro" id="IPR006048">
    <property type="entry name" value="A-amylase/branching_C"/>
</dbReference>
<dbReference type="InterPro" id="IPR013783">
    <property type="entry name" value="Ig-like_fold"/>
</dbReference>
<dbReference type="SUPFAM" id="SSF51445">
    <property type="entry name" value="(Trans)glycosidases"/>
    <property type="match status" value="1"/>
</dbReference>
<evidence type="ECO:0000259" key="9">
    <source>
        <dbReference type="SMART" id="SM00642"/>
    </source>
</evidence>
<dbReference type="InterPro" id="IPR014756">
    <property type="entry name" value="Ig_E-set"/>
</dbReference>
<dbReference type="Gene3D" id="3.20.20.80">
    <property type="entry name" value="Glycosidases"/>
    <property type="match status" value="1"/>
</dbReference>
<comment type="similarity">
    <text evidence="3">Belongs to the glycosyl hydrolase 13 family. GlgB subfamily.</text>
</comment>
<dbReference type="SMART" id="SM00642">
    <property type="entry name" value="Aamy"/>
    <property type="match status" value="1"/>
</dbReference>
<keyword evidence="6" id="KW-0808">Transferase</keyword>
<evidence type="ECO:0000256" key="7">
    <source>
        <dbReference type="ARBA" id="ARBA00023277"/>
    </source>
</evidence>
<keyword evidence="5" id="KW-0328">Glycosyltransferase</keyword>
<dbReference type="InterPro" id="IPR013780">
    <property type="entry name" value="Glyco_hydro_b"/>
</dbReference>
<dbReference type="Pfam" id="PF02922">
    <property type="entry name" value="CBM_48"/>
    <property type="match status" value="1"/>
</dbReference>
<reference evidence="10" key="2">
    <citation type="journal article" date="2021" name="PeerJ">
        <title>Extensive microbial diversity within the chicken gut microbiome revealed by metagenomics and culture.</title>
        <authorList>
            <person name="Gilroy R."/>
            <person name="Ravi A."/>
            <person name="Getino M."/>
            <person name="Pursley I."/>
            <person name="Horton D.L."/>
            <person name="Alikhan N.F."/>
            <person name="Baker D."/>
            <person name="Gharbi K."/>
            <person name="Hall N."/>
            <person name="Watson M."/>
            <person name="Adriaenssens E.M."/>
            <person name="Foster-Nyarko E."/>
            <person name="Jarju S."/>
            <person name="Secka A."/>
            <person name="Antonio M."/>
            <person name="Oren A."/>
            <person name="Chaudhuri R.R."/>
            <person name="La Ragione R."/>
            <person name="Hildebrand F."/>
            <person name="Pallen M.J."/>
        </authorList>
    </citation>
    <scope>NUCLEOTIDE SEQUENCE</scope>
    <source>
        <strain evidence="10">B1-20833</strain>
    </source>
</reference>
<dbReference type="InterPro" id="IPR006047">
    <property type="entry name" value="GH13_cat_dom"/>
</dbReference>
<dbReference type="Pfam" id="PF02806">
    <property type="entry name" value="Alpha-amylase_C"/>
    <property type="match status" value="1"/>
</dbReference>
<dbReference type="SUPFAM" id="SSF81296">
    <property type="entry name" value="E set domains"/>
    <property type="match status" value="1"/>
</dbReference>
<dbReference type="PIRSF" id="PIRSF000463">
    <property type="entry name" value="GlgB"/>
    <property type="match status" value="1"/>
</dbReference>
<dbReference type="Pfam" id="PF00128">
    <property type="entry name" value="Alpha-amylase"/>
    <property type="match status" value="1"/>
</dbReference>
<evidence type="ECO:0000256" key="5">
    <source>
        <dbReference type="ARBA" id="ARBA00022676"/>
    </source>
</evidence>
<comment type="catalytic activity">
    <reaction evidence="1">
        <text>Transfers a segment of a (1-&gt;4)-alpha-D-glucan chain to a primary hydroxy group in a similar glucan chain.</text>
        <dbReference type="EC" id="2.4.1.18"/>
    </reaction>
</comment>
<proteinExistence type="inferred from homology"/>
<comment type="caution">
    <text evidence="10">The sequence shown here is derived from an EMBL/GenBank/DDBJ whole genome shotgun (WGS) entry which is preliminary data.</text>
</comment>
<evidence type="ECO:0000256" key="6">
    <source>
        <dbReference type="ARBA" id="ARBA00022679"/>
    </source>
</evidence>
<evidence type="ECO:0000256" key="2">
    <source>
        <dbReference type="ARBA" id="ARBA00002953"/>
    </source>
</evidence>
<dbReference type="PANTHER" id="PTHR43651:SF3">
    <property type="entry name" value="1,4-ALPHA-GLUCAN-BRANCHING ENZYME"/>
    <property type="match status" value="1"/>
</dbReference>
<evidence type="ECO:0000256" key="4">
    <source>
        <dbReference type="ARBA" id="ARBA00012541"/>
    </source>
</evidence>
<dbReference type="GO" id="GO:0004553">
    <property type="term" value="F:hydrolase activity, hydrolyzing O-glycosyl compounds"/>
    <property type="evidence" value="ECO:0007669"/>
    <property type="project" value="InterPro"/>
</dbReference>
<feature type="active site" description="Nucleophile" evidence="8">
    <location>
        <position position="322"/>
    </location>
</feature>
<evidence type="ECO:0000313" key="10">
    <source>
        <dbReference type="EMBL" id="MBO8452964.1"/>
    </source>
</evidence>
<dbReference type="InterPro" id="IPR017853">
    <property type="entry name" value="GH"/>
</dbReference>
<evidence type="ECO:0000256" key="8">
    <source>
        <dbReference type="PIRSR" id="PIRSR000463-1"/>
    </source>
</evidence>
<keyword evidence="7" id="KW-0119">Carbohydrate metabolism</keyword>
<dbReference type="CDD" id="cd02854">
    <property type="entry name" value="E_set_GBE_euk_N"/>
    <property type="match status" value="1"/>
</dbReference>
<name>A0A9D9F0S5_9BACT</name>
<dbReference type="PANTHER" id="PTHR43651">
    <property type="entry name" value="1,4-ALPHA-GLUCAN-BRANCHING ENZYME"/>
    <property type="match status" value="1"/>
</dbReference>
<dbReference type="AlphaFoldDB" id="A0A9D9F0S5"/>